<keyword evidence="3" id="KW-0216">Detoxification</keyword>
<dbReference type="InterPro" id="IPR004136">
    <property type="entry name" value="NMO"/>
</dbReference>
<keyword evidence="6 10" id="KW-0560">Oxidoreductase</keyword>
<comment type="caution">
    <text evidence="10">The sequence shown here is derived from an EMBL/GenBank/DDBJ whole genome shotgun (WGS) entry which is preliminary data.</text>
</comment>
<name>A0ABW5KH96_9SPHI</name>
<evidence type="ECO:0000256" key="4">
    <source>
        <dbReference type="ARBA" id="ARBA00022630"/>
    </source>
</evidence>
<keyword evidence="4" id="KW-0285">Flavoprotein</keyword>
<dbReference type="InterPro" id="IPR013785">
    <property type="entry name" value="Aldolase_TIM"/>
</dbReference>
<evidence type="ECO:0000256" key="7">
    <source>
        <dbReference type="ARBA" id="ARBA00023033"/>
    </source>
</evidence>
<dbReference type="Proteomes" id="UP001597545">
    <property type="component" value="Unassembled WGS sequence"/>
</dbReference>
<dbReference type="PANTHER" id="PTHR42747:SF3">
    <property type="entry name" value="NITRONATE MONOOXYGENASE-RELATED"/>
    <property type="match status" value="1"/>
</dbReference>
<evidence type="ECO:0000256" key="8">
    <source>
        <dbReference type="ARBA" id="ARBA00031155"/>
    </source>
</evidence>
<dbReference type="PANTHER" id="PTHR42747">
    <property type="entry name" value="NITRONATE MONOOXYGENASE-RELATED"/>
    <property type="match status" value="1"/>
</dbReference>
<dbReference type="SUPFAM" id="SSF51412">
    <property type="entry name" value="Inosine monophosphate dehydrogenase (IMPDH)"/>
    <property type="match status" value="1"/>
</dbReference>
<dbReference type="Gene3D" id="3.20.20.70">
    <property type="entry name" value="Aldolase class I"/>
    <property type="match status" value="1"/>
</dbReference>
<protein>
    <recommendedName>
        <fullName evidence="8">Propionate 3-nitronate monooxygenase</fullName>
    </recommendedName>
</protein>
<evidence type="ECO:0000256" key="5">
    <source>
        <dbReference type="ARBA" id="ARBA00022643"/>
    </source>
</evidence>
<evidence type="ECO:0000256" key="2">
    <source>
        <dbReference type="ARBA" id="ARBA00009881"/>
    </source>
</evidence>
<evidence type="ECO:0000313" key="10">
    <source>
        <dbReference type="EMBL" id="MFD2547650.1"/>
    </source>
</evidence>
<accession>A0ABW5KH96</accession>
<dbReference type="RefSeq" id="WP_380902610.1">
    <property type="nucleotide sequence ID" value="NZ_JBHUEG010000007.1"/>
</dbReference>
<keyword evidence="11" id="KW-1185">Reference proteome</keyword>
<dbReference type="EMBL" id="JBHULR010000003">
    <property type="protein sequence ID" value="MFD2547650.1"/>
    <property type="molecule type" value="Genomic_DNA"/>
</dbReference>
<sequence length="359" mass="39087">MENKPHVLKQLGITHPLVQAPMLGVTTPHMVAAANAAGALGSLALGDLPPSTCEHLIQTTRQLTDKPFAVNLFVHRIPVLTDDLRLRYDQTKALLVRIAHKHGLNVSFPEASSLEMTDYHEQVEVILAAGCKVLSFTFGCLDSLSIDRCKEAGAWLMGTCTSVEEALFLENAGVDIIVVQGVEAGGHRGSFLGDFYPEIGGLSLLGQVREQSKLPLIYAGGIYNGSTARAAQELGACAVQVGSLLLRSRESALQPFEKDRLEHVREKDIILTNAFTGRLARGIKNSFVDLLSGSADMLPYPYLNKLTQPLRKAAKESANVELVSIWRGQSLSSLSDHSTKDILENLWSEIDEQHIAFHS</sequence>
<evidence type="ECO:0000256" key="9">
    <source>
        <dbReference type="ARBA" id="ARBA00049401"/>
    </source>
</evidence>
<comment type="cofactor">
    <cofactor evidence="1">
        <name>FMN</name>
        <dbReference type="ChEBI" id="CHEBI:58210"/>
    </cofactor>
</comment>
<organism evidence="10 11">
    <name type="scientific">Sphingobacterium suaedae</name>
    <dbReference type="NCBI Taxonomy" id="1686402"/>
    <lineage>
        <taxon>Bacteria</taxon>
        <taxon>Pseudomonadati</taxon>
        <taxon>Bacteroidota</taxon>
        <taxon>Sphingobacteriia</taxon>
        <taxon>Sphingobacteriales</taxon>
        <taxon>Sphingobacteriaceae</taxon>
        <taxon>Sphingobacterium</taxon>
    </lineage>
</organism>
<evidence type="ECO:0000256" key="3">
    <source>
        <dbReference type="ARBA" id="ARBA00022575"/>
    </source>
</evidence>
<evidence type="ECO:0000313" key="11">
    <source>
        <dbReference type="Proteomes" id="UP001597545"/>
    </source>
</evidence>
<dbReference type="GO" id="GO:0016491">
    <property type="term" value="F:oxidoreductase activity"/>
    <property type="evidence" value="ECO:0007669"/>
    <property type="project" value="UniProtKB-KW"/>
</dbReference>
<dbReference type="CDD" id="cd04730">
    <property type="entry name" value="NPD_like"/>
    <property type="match status" value="1"/>
</dbReference>
<dbReference type="Pfam" id="PF03060">
    <property type="entry name" value="NMO"/>
    <property type="match status" value="1"/>
</dbReference>
<comment type="catalytic activity">
    <reaction evidence="9">
        <text>3 propionate 3-nitronate + 3 O2 + H2O = 3 3-oxopropanoate + 2 nitrate + nitrite + H2O2 + 3 H(+)</text>
        <dbReference type="Rhea" id="RHEA:57332"/>
        <dbReference type="ChEBI" id="CHEBI:15377"/>
        <dbReference type="ChEBI" id="CHEBI:15378"/>
        <dbReference type="ChEBI" id="CHEBI:15379"/>
        <dbReference type="ChEBI" id="CHEBI:16240"/>
        <dbReference type="ChEBI" id="CHEBI:16301"/>
        <dbReference type="ChEBI" id="CHEBI:17632"/>
        <dbReference type="ChEBI" id="CHEBI:33190"/>
        <dbReference type="ChEBI" id="CHEBI:136067"/>
    </reaction>
</comment>
<proteinExistence type="inferred from homology"/>
<keyword evidence="5" id="KW-0288">FMN</keyword>
<evidence type="ECO:0000256" key="1">
    <source>
        <dbReference type="ARBA" id="ARBA00001917"/>
    </source>
</evidence>
<comment type="similarity">
    <text evidence="2">Belongs to the nitronate monooxygenase family. NMO class I subfamily.</text>
</comment>
<keyword evidence="7" id="KW-0503">Monooxygenase</keyword>
<reference evidence="11" key="1">
    <citation type="journal article" date="2019" name="Int. J. Syst. Evol. Microbiol.">
        <title>The Global Catalogue of Microorganisms (GCM) 10K type strain sequencing project: providing services to taxonomists for standard genome sequencing and annotation.</title>
        <authorList>
            <consortium name="The Broad Institute Genomics Platform"/>
            <consortium name="The Broad Institute Genome Sequencing Center for Infectious Disease"/>
            <person name="Wu L."/>
            <person name="Ma J."/>
        </authorList>
    </citation>
    <scope>NUCLEOTIDE SEQUENCE [LARGE SCALE GENOMIC DNA]</scope>
    <source>
        <strain evidence="11">KCTC 42662</strain>
    </source>
</reference>
<evidence type="ECO:0000256" key="6">
    <source>
        <dbReference type="ARBA" id="ARBA00023002"/>
    </source>
</evidence>
<gene>
    <name evidence="10" type="ORF">ACFSR5_08340</name>
</gene>